<proteinExistence type="predicted"/>
<comment type="caution">
    <text evidence="2">The sequence shown here is derived from an EMBL/GenBank/DDBJ whole genome shotgun (WGS) entry which is preliminary data.</text>
</comment>
<reference evidence="2" key="1">
    <citation type="submission" date="2022-07" db="EMBL/GenBank/DDBJ databases">
        <authorList>
            <person name="Macas J."/>
            <person name="Novak P."/>
            <person name="Neumann P."/>
        </authorList>
    </citation>
    <scope>NUCLEOTIDE SEQUENCE</scope>
</reference>
<feature type="compositionally biased region" description="Acidic residues" evidence="1">
    <location>
        <begin position="41"/>
        <end position="50"/>
    </location>
</feature>
<evidence type="ECO:0000313" key="2">
    <source>
        <dbReference type="EMBL" id="CAH9140597.1"/>
    </source>
</evidence>
<name>A0AAV0FY79_9ASTE</name>
<gene>
    <name evidence="2" type="ORF">CEPIT_LOCUS38481</name>
</gene>
<keyword evidence="3" id="KW-1185">Reference proteome</keyword>
<sequence>MESINQQETNLMALEHIHTKYNPADGGEYVSQNRKRRRDGGDDEEDEDSWLDPSKRYSIADFVPGTLPDHYIKRGLYKHIRAFFGECIERRCLQSWHKVPGVDFGHPMLEVYKVKIVIKDAERAKEIYGIDPSFNTPSFLYGAIKVCKVRATPGWENKGEALFSMEKDNPQPFKFINGTYEIPLCLRDCPYSVLSDSAMVFAFKLNDVDLLCASAPNYNEGDLAFGSEKIICGRIYFGRNHISQLRGSFVESKRVWGSYITPLNKDDEDLISVNPISVYVDYGLHDGVLAKVLSVHISDPSVTNVSGHISADFCTLGLPTFNTLLFQGSGALVDQENHTVSLQRSCIVVPSNSYLLIEVKLHDQQGKLFVHATFPFMPSEGGVFVSDPSNNKIQIHVKFYDFPPEEMDMK</sequence>
<evidence type="ECO:0000256" key="1">
    <source>
        <dbReference type="SAM" id="MobiDB-lite"/>
    </source>
</evidence>
<feature type="region of interest" description="Disordered" evidence="1">
    <location>
        <begin position="1"/>
        <end position="50"/>
    </location>
</feature>
<feature type="compositionally biased region" description="Polar residues" evidence="1">
    <location>
        <begin position="1"/>
        <end position="10"/>
    </location>
</feature>
<protein>
    <submittedName>
        <fullName evidence="2">Uncharacterized protein</fullName>
    </submittedName>
</protein>
<dbReference type="AlphaFoldDB" id="A0AAV0FY79"/>
<accession>A0AAV0FY79</accession>
<dbReference type="Proteomes" id="UP001152523">
    <property type="component" value="Unassembled WGS sequence"/>
</dbReference>
<dbReference type="EMBL" id="CAMAPF010001023">
    <property type="protein sequence ID" value="CAH9140597.1"/>
    <property type="molecule type" value="Genomic_DNA"/>
</dbReference>
<organism evidence="2 3">
    <name type="scientific">Cuscuta epithymum</name>
    <dbReference type="NCBI Taxonomy" id="186058"/>
    <lineage>
        <taxon>Eukaryota</taxon>
        <taxon>Viridiplantae</taxon>
        <taxon>Streptophyta</taxon>
        <taxon>Embryophyta</taxon>
        <taxon>Tracheophyta</taxon>
        <taxon>Spermatophyta</taxon>
        <taxon>Magnoliopsida</taxon>
        <taxon>eudicotyledons</taxon>
        <taxon>Gunneridae</taxon>
        <taxon>Pentapetalae</taxon>
        <taxon>asterids</taxon>
        <taxon>lamiids</taxon>
        <taxon>Solanales</taxon>
        <taxon>Convolvulaceae</taxon>
        <taxon>Cuscuteae</taxon>
        <taxon>Cuscuta</taxon>
        <taxon>Cuscuta subgen. Cuscuta</taxon>
    </lineage>
</organism>
<evidence type="ECO:0000313" key="3">
    <source>
        <dbReference type="Proteomes" id="UP001152523"/>
    </source>
</evidence>